<reference evidence="13 14" key="1">
    <citation type="submission" date="2014-07" db="EMBL/GenBank/DDBJ databases">
        <title>Comparative analysis of Nitrosococcus oceani genome inventories of strains from Pacific and Atlantic gyres.</title>
        <authorList>
            <person name="Lim C.K."/>
            <person name="Wang L."/>
            <person name="Sayavedra-Soto L.A."/>
            <person name="Klotz M.G."/>
        </authorList>
    </citation>
    <scope>NUCLEOTIDE SEQUENCE [LARGE SCALE GENOMIC DNA]</scope>
    <source>
        <strain evidence="13 14">C-27</strain>
    </source>
</reference>
<keyword evidence="8 11" id="KW-0472">Membrane</keyword>
<feature type="domain" description="General secretion pathway GspH" evidence="12">
    <location>
        <begin position="50"/>
        <end position="177"/>
    </location>
</feature>
<evidence type="ECO:0000259" key="12">
    <source>
        <dbReference type="Pfam" id="PF12019"/>
    </source>
</evidence>
<comment type="subcellular location">
    <subcellularLocation>
        <location evidence="1">Cell inner membrane</location>
        <topology evidence="1">Single-pass membrane protein</topology>
    </subcellularLocation>
</comment>
<proteinExistence type="inferred from homology"/>
<dbReference type="GO" id="GO:0015627">
    <property type="term" value="C:type II protein secretion system complex"/>
    <property type="evidence" value="ECO:0007669"/>
    <property type="project" value="InterPro"/>
</dbReference>
<evidence type="ECO:0000256" key="2">
    <source>
        <dbReference type="ARBA" id="ARBA00021549"/>
    </source>
</evidence>
<dbReference type="GO" id="GO:0005886">
    <property type="term" value="C:plasma membrane"/>
    <property type="evidence" value="ECO:0007669"/>
    <property type="project" value="UniProtKB-SubCell"/>
</dbReference>
<dbReference type="Gene3D" id="3.55.40.10">
    <property type="entry name" value="minor pseudopilin epsh domain"/>
    <property type="match status" value="1"/>
</dbReference>
<evidence type="ECO:0000256" key="4">
    <source>
        <dbReference type="ARBA" id="ARBA00022481"/>
    </source>
</evidence>
<dbReference type="HOGENOM" id="CLU_084761_1_4_6"/>
<evidence type="ECO:0000256" key="3">
    <source>
        <dbReference type="ARBA" id="ARBA00022475"/>
    </source>
</evidence>
<keyword evidence="6 11" id="KW-0812">Transmembrane</keyword>
<protein>
    <recommendedName>
        <fullName evidence="2">Type II secretion system protein H</fullName>
    </recommendedName>
    <alternativeName>
        <fullName evidence="10">General secretion pathway protein H</fullName>
    </alternativeName>
</protein>
<evidence type="ECO:0000256" key="6">
    <source>
        <dbReference type="ARBA" id="ARBA00022692"/>
    </source>
</evidence>
<evidence type="ECO:0000256" key="1">
    <source>
        <dbReference type="ARBA" id="ARBA00004377"/>
    </source>
</evidence>
<dbReference type="Pfam" id="PF12019">
    <property type="entry name" value="GspH"/>
    <property type="match status" value="1"/>
</dbReference>
<evidence type="ECO:0000256" key="8">
    <source>
        <dbReference type="ARBA" id="ARBA00023136"/>
    </source>
</evidence>
<comment type="caution">
    <text evidence="13">The sequence shown here is derived from an EMBL/GenBank/DDBJ whole genome shotgun (WGS) entry which is preliminary data.</text>
</comment>
<comment type="similarity">
    <text evidence="9">Belongs to the GSP H family.</text>
</comment>
<gene>
    <name evidence="13" type="ORF">IB75_12140</name>
</gene>
<keyword evidence="7 11" id="KW-1133">Transmembrane helix</keyword>
<keyword evidence="4" id="KW-0488">Methylation</keyword>
<evidence type="ECO:0000256" key="5">
    <source>
        <dbReference type="ARBA" id="ARBA00022519"/>
    </source>
</evidence>
<name>A0A0E2ZKJ5_9GAMM</name>
<organism evidence="13 14">
    <name type="scientific">Nitrosococcus oceani C-27</name>
    <dbReference type="NCBI Taxonomy" id="314279"/>
    <lineage>
        <taxon>Bacteria</taxon>
        <taxon>Pseudomonadati</taxon>
        <taxon>Pseudomonadota</taxon>
        <taxon>Gammaproteobacteria</taxon>
        <taxon>Chromatiales</taxon>
        <taxon>Chromatiaceae</taxon>
        <taxon>Nitrosococcus</taxon>
    </lineage>
</organism>
<evidence type="ECO:0000256" key="9">
    <source>
        <dbReference type="ARBA" id="ARBA00025772"/>
    </source>
</evidence>
<evidence type="ECO:0000313" key="14">
    <source>
        <dbReference type="Proteomes" id="UP000028839"/>
    </source>
</evidence>
<dbReference type="InterPro" id="IPR022346">
    <property type="entry name" value="T2SS_GspH"/>
</dbReference>
<dbReference type="GO" id="GO:0015628">
    <property type="term" value="P:protein secretion by the type II secretion system"/>
    <property type="evidence" value="ECO:0007669"/>
    <property type="project" value="InterPro"/>
</dbReference>
<keyword evidence="3" id="KW-1003">Cell membrane</keyword>
<evidence type="ECO:0000256" key="7">
    <source>
        <dbReference type="ARBA" id="ARBA00022989"/>
    </source>
</evidence>
<dbReference type="AlphaFoldDB" id="A0A0E2ZKJ5"/>
<dbReference type="SUPFAM" id="SSF54523">
    <property type="entry name" value="Pili subunits"/>
    <property type="match status" value="1"/>
</dbReference>
<evidence type="ECO:0000313" key="13">
    <source>
        <dbReference type="EMBL" id="KFI18807.1"/>
    </source>
</evidence>
<accession>A0A0E2ZKJ5</accession>
<keyword evidence="5" id="KW-0997">Cell inner membrane</keyword>
<dbReference type="OrthoDB" id="2313614at2"/>
<dbReference type="InterPro" id="IPR045584">
    <property type="entry name" value="Pilin-like"/>
</dbReference>
<dbReference type="NCBIfam" id="TIGR02532">
    <property type="entry name" value="IV_pilin_GFxxxE"/>
    <property type="match status" value="1"/>
</dbReference>
<feature type="transmembrane region" description="Helical" evidence="11">
    <location>
        <begin position="20"/>
        <end position="38"/>
    </location>
</feature>
<evidence type="ECO:0000256" key="11">
    <source>
        <dbReference type="SAM" id="Phobius"/>
    </source>
</evidence>
<sequence>MNRTADIFRQGTNGFTLAELIITLAIAGIITTMAVPSFQGAIRNNRISTQANEFITALHSARSEAVKRRQRITICKSANSTAASPACNTVNSTGWDKGWVVFVDEDEDASLDTTETVLRIHGPLEGGNRLTGNTNVANYISYAANGTAQLTSGAIQMGTITLCHPPKARQIVINSTGRIRSEETTCS</sequence>
<dbReference type="EMBL" id="JPGN01000072">
    <property type="protein sequence ID" value="KFI18807.1"/>
    <property type="molecule type" value="Genomic_DNA"/>
</dbReference>
<evidence type="ECO:0000256" key="10">
    <source>
        <dbReference type="ARBA" id="ARBA00030775"/>
    </source>
</evidence>
<dbReference type="Proteomes" id="UP000028839">
    <property type="component" value="Unassembled WGS sequence"/>
</dbReference>
<dbReference type="Pfam" id="PF07963">
    <property type="entry name" value="N_methyl"/>
    <property type="match status" value="1"/>
</dbReference>
<dbReference type="InterPro" id="IPR012902">
    <property type="entry name" value="N_methyl_site"/>
</dbReference>